<dbReference type="Proteomes" id="UP000183508">
    <property type="component" value="Unassembled WGS sequence"/>
</dbReference>
<feature type="transmembrane region" description="Helical" evidence="1">
    <location>
        <begin position="120"/>
        <end position="139"/>
    </location>
</feature>
<feature type="transmembrane region" description="Helical" evidence="1">
    <location>
        <begin position="66"/>
        <end position="86"/>
    </location>
</feature>
<organism evidence="2 3">
    <name type="scientific">Alicyclobacillus macrosporangiidus</name>
    <dbReference type="NCBI Taxonomy" id="392015"/>
    <lineage>
        <taxon>Bacteria</taxon>
        <taxon>Bacillati</taxon>
        <taxon>Bacillota</taxon>
        <taxon>Bacilli</taxon>
        <taxon>Bacillales</taxon>
        <taxon>Alicyclobacillaceae</taxon>
        <taxon>Alicyclobacillus</taxon>
    </lineage>
</organism>
<feature type="transmembrane region" description="Helical" evidence="1">
    <location>
        <begin position="159"/>
        <end position="179"/>
    </location>
</feature>
<dbReference type="EMBL" id="FPBV01000016">
    <property type="protein sequence ID" value="SFU97743.1"/>
    <property type="molecule type" value="Genomic_DNA"/>
</dbReference>
<feature type="transmembrane region" description="Helical" evidence="1">
    <location>
        <begin position="33"/>
        <end position="54"/>
    </location>
</feature>
<keyword evidence="1" id="KW-0812">Transmembrane</keyword>
<accession>A0A1I7KJX0</accession>
<keyword evidence="1" id="KW-0472">Membrane</keyword>
<dbReference type="OrthoDB" id="2373063at2"/>
<feature type="transmembrane region" description="Helical" evidence="1">
    <location>
        <begin position="191"/>
        <end position="209"/>
    </location>
</feature>
<evidence type="ECO:0000256" key="1">
    <source>
        <dbReference type="SAM" id="Phobius"/>
    </source>
</evidence>
<gene>
    <name evidence="2" type="ORF">SAMN05421543_11680</name>
</gene>
<dbReference type="AlphaFoldDB" id="A0A1I7KJX0"/>
<sequence length="256" mass="29040">MRTVDTLPEHRIPFWALVRHDFKRRRGGFLRTYRAWVLAYLAAVCVIFIVLATYVARIGGFDPRPVWYATFGLPFMCFGLGIGWTVNEWKNGTAGWWLTLPAPRTLLVASKFTAVLLRTLFIYAMVFLGITVFGLYTMAVGGHLTVSSASDFLGMGIQWYSLLLAITPLPCAFGVLYATLAQSRMKPVIPLAWMAFGLLWWLLSARRLVHIHPDDPAWATGVHWTWPMLWPLVGTWILSYVLVRLAAIVLERHLAM</sequence>
<reference evidence="3" key="1">
    <citation type="submission" date="2016-10" db="EMBL/GenBank/DDBJ databases">
        <authorList>
            <person name="Varghese N."/>
        </authorList>
    </citation>
    <scope>NUCLEOTIDE SEQUENCE [LARGE SCALE GENOMIC DNA]</scope>
    <source>
        <strain evidence="3">DSM 17980</strain>
    </source>
</reference>
<dbReference type="STRING" id="392015.SAMN05421543_11680"/>
<proteinExistence type="predicted"/>
<evidence type="ECO:0000313" key="2">
    <source>
        <dbReference type="EMBL" id="SFU97743.1"/>
    </source>
</evidence>
<dbReference type="RefSeq" id="WP_074954349.1">
    <property type="nucleotide sequence ID" value="NZ_FPBV01000016.1"/>
</dbReference>
<keyword evidence="3" id="KW-1185">Reference proteome</keyword>
<evidence type="ECO:0000313" key="3">
    <source>
        <dbReference type="Proteomes" id="UP000183508"/>
    </source>
</evidence>
<keyword evidence="1" id="KW-1133">Transmembrane helix</keyword>
<name>A0A1I7KJX0_9BACL</name>
<feature type="transmembrane region" description="Helical" evidence="1">
    <location>
        <begin position="229"/>
        <end position="250"/>
    </location>
</feature>
<evidence type="ECO:0008006" key="4">
    <source>
        <dbReference type="Google" id="ProtNLM"/>
    </source>
</evidence>
<protein>
    <recommendedName>
        <fullName evidence="4">ABC-2 type transport system permease protein</fullName>
    </recommendedName>
</protein>